<evidence type="ECO:0000256" key="1">
    <source>
        <dbReference type="SAM" id="MobiDB-lite"/>
    </source>
</evidence>
<evidence type="ECO:0000313" key="2">
    <source>
        <dbReference type="EMBL" id="RNI19882.1"/>
    </source>
</evidence>
<organism evidence="2 3">
    <name type="scientific">Flexivirga caeni</name>
    <dbReference type="NCBI Taxonomy" id="2294115"/>
    <lineage>
        <taxon>Bacteria</taxon>
        <taxon>Bacillati</taxon>
        <taxon>Actinomycetota</taxon>
        <taxon>Actinomycetes</taxon>
        <taxon>Micrococcales</taxon>
        <taxon>Dermacoccaceae</taxon>
        <taxon>Flexivirga</taxon>
    </lineage>
</organism>
<dbReference type="AlphaFoldDB" id="A0A3M9M325"/>
<name>A0A3M9M325_9MICO</name>
<keyword evidence="3" id="KW-1185">Reference proteome</keyword>
<feature type="region of interest" description="Disordered" evidence="1">
    <location>
        <begin position="32"/>
        <end position="55"/>
    </location>
</feature>
<evidence type="ECO:0000313" key="3">
    <source>
        <dbReference type="Proteomes" id="UP000271678"/>
    </source>
</evidence>
<dbReference type="EMBL" id="RJJQ01000018">
    <property type="protein sequence ID" value="RNI19882.1"/>
    <property type="molecule type" value="Genomic_DNA"/>
</dbReference>
<dbReference type="Proteomes" id="UP000271678">
    <property type="component" value="Unassembled WGS sequence"/>
</dbReference>
<sequence>MTLLLLGAVTACGAAGHSPGIDPDASAISASAATTAGPTSPTARSHTGGSAPTASADAPAPYILKAVWVSLPSGRSLQVYPTANGRSTQAPGAESEAWHEVLRLAPNAGTPGMRAQFECHWEFARIADPGKRSWNLEPWRPVVSAQQLYDARCNPGGPDV</sequence>
<dbReference type="OrthoDB" id="4412570at2"/>
<proteinExistence type="predicted"/>
<reference evidence="2 3" key="1">
    <citation type="submission" date="2018-11" db="EMBL/GenBank/DDBJ databases">
        <title>Draft genome of Simplicispira Flexivirga sp. BO-16.</title>
        <authorList>
            <person name="Im W.T."/>
        </authorList>
    </citation>
    <scope>NUCLEOTIDE SEQUENCE [LARGE SCALE GENOMIC DNA]</scope>
    <source>
        <strain evidence="2 3">BO-16</strain>
    </source>
</reference>
<comment type="caution">
    <text evidence="2">The sequence shown here is derived from an EMBL/GenBank/DDBJ whole genome shotgun (WGS) entry which is preliminary data.</text>
</comment>
<gene>
    <name evidence="2" type="ORF">EFY87_15780</name>
</gene>
<dbReference type="InterPro" id="IPR019719">
    <property type="entry name" value="DUF2599"/>
</dbReference>
<protein>
    <submittedName>
        <fullName evidence="2">DUF2599 domain-containing protein</fullName>
    </submittedName>
</protein>
<dbReference type="Pfam" id="PF10783">
    <property type="entry name" value="DUF2599"/>
    <property type="match status" value="1"/>
</dbReference>
<accession>A0A3M9M325</accession>